<name>A0A2S2KTQ4_9ARCH</name>
<sequence length="73" mass="7941">MYFSGFSSKTDGVILIESEACLFSMIMGGKTSPPNPCPNTFGIIANENIMQITVIEAKIFKIVLLRISAIKIS</sequence>
<evidence type="ECO:0000313" key="2">
    <source>
        <dbReference type="Proteomes" id="UP000245829"/>
    </source>
</evidence>
<protein>
    <submittedName>
        <fullName evidence="1">Uncharacterized protein</fullName>
    </submittedName>
</protein>
<comment type="caution">
    <text evidence="1">The sequence shown here is derived from an EMBL/GenBank/DDBJ whole genome shotgun (WGS) entry which is preliminary data.</text>
</comment>
<keyword evidence="2" id="KW-1185">Reference proteome</keyword>
<dbReference type="Proteomes" id="UP000245829">
    <property type="component" value="Unassembled WGS sequence"/>
</dbReference>
<dbReference type="EMBL" id="BGKI01000010">
    <property type="protein sequence ID" value="GBH34845.1"/>
    <property type="molecule type" value="Genomic_DNA"/>
</dbReference>
<reference evidence="1 2" key="1">
    <citation type="submission" date="2018-05" db="EMBL/GenBank/DDBJ databases">
        <title>genome sequencing of Nitrosopumilus sp. NM25.</title>
        <authorList>
            <person name="Mori K."/>
            <person name="Nakagawa T."/>
        </authorList>
    </citation>
    <scope>NUCLEOTIDE SEQUENCE [LARGE SCALE GENOMIC DNA]</scope>
    <source>
        <strain evidence="1 2">NM25</strain>
    </source>
</reference>
<evidence type="ECO:0000313" key="1">
    <source>
        <dbReference type="EMBL" id="GBH34845.1"/>
    </source>
</evidence>
<organism evidence="1 2">
    <name type="scientific">Nitrosopumilus zosterae</name>
    <dbReference type="NCBI Taxonomy" id="718286"/>
    <lineage>
        <taxon>Archaea</taxon>
        <taxon>Nitrososphaerota</taxon>
        <taxon>Nitrososphaeria</taxon>
        <taxon>Nitrosopumilales</taxon>
        <taxon>Nitrosopumilaceae</taxon>
        <taxon>Nitrosopumilus</taxon>
    </lineage>
</organism>
<dbReference type="AlphaFoldDB" id="A0A2S2KTQ4"/>
<gene>
    <name evidence="1" type="ORF">NZNM25_16360</name>
</gene>
<accession>A0A2S2KTQ4</accession>
<proteinExistence type="predicted"/>